<dbReference type="PANTHER" id="PTHR42535">
    <property type="entry name" value="OOKINETE PROTEIN, PUTATIVE-RELATED"/>
    <property type="match status" value="1"/>
</dbReference>
<dbReference type="SMART" id="SM00560">
    <property type="entry name" value="LamGL"/>
    <property type="match status" value="5"/>
</dbReference>
<dbReference type="GO" id="GO:0004553">
    <property type="term" value="F:hydrolase activity, hydrolyzing O-glycosyl compounds"/>
    <property type="evidence" value="ECO:0007669"/>
    <property type="project" value="UniProtKB-ARBA"/>
</dbReference>
<reference evidence="5 6" key="1">
    <citation type="submission" date="2020-10" db="EMBL/GenBank/DDBJ databases">
        <title>Connecting structure to function with the recovery of over 1000 high-quality activated sludge metagenome-assembled genomes encoding full-length rRNA genes using long-read sequencing.</title>
        <authorList>
            <person name="Singleton C.M."/>
            <person name="Petriglieri F."/>
            <person name="Kristensen J.M."/>
            <person name="Kirkegaard R.H."/>
            <person name="Michaelsen T.Y."/>
            <person name="Andersen M.H."/>
            <person name="Karst S.M."/>
            <person name="Dueholm M.S."/>
            <person name="Nielsen P.H."/>
            <person name="Albertsen M."/>
        </authorList>
    </citation>
    <scope>NUCLEOTIDE SEQUENCE [LARGE SCALE GENOMIC DNA]</scope>
    <source>
        <strain evidence="5">Ribe_18-Q3-R11-54_MAXAC.273</strain>
    </source>
</reference>
<dbReference type="InterPro" id="IPR006558">
    <property type="entry name" value="LamG-like"/>
</dbReference>
<keyword evidence="2" id="KW-1015">Disulfide bond</keyword>
<dbReference type="Pfam" id="PF00041">
    <property type="entry name" value="fn3"/>
    <property type="match status" value="1"/>
</dbReference>
<organism evidence="5 6">
    <name type="scientific">Candidatus Opimibacter skivensis</name>
    <dbReference type="NCBI Taxonomy" id="2982028"/>
    <lineage>
        <taxon>Bacteria</taxon>
        <taxon>Pseudomonadati</taxon>
        <taxon>Bacteroidota</taxon>
        <taxon>Saprospiria</taxon>
        <taxon>Saprospirales</taxon>
        <taxon>Saprospiraceae</taxon>
        <taxon>Candidatus Opimibacter</taxon>
    </lineage>
</organism>
<dbReference type="Pfam" id="PF18962">
    <property type="entry name" value="Por_Secre_tail"/>
    <property type="match status" value="1"/>
</dbReference>
<dbReference type="SMART" id="SM00060">
    <property type="entry name" value="FN3"/>
    <property type="match status" value="2"/>
</dbReference>
<keyword evidence="1 3" id="KW-0732">Signal</keyword>
<dbReference type="NCBIfam" id="TIGR04183">
    <property type="entry name" value="Por_Secre_tail"/>
    <property type="match status" value="1"/>
</dbReference>
<dbReference type="Gene3D" id="2.60.40.10">
    <property type="entry name" value="Immunoglobulins"/>
    <property type="match status" value="2"/>
</dbReference>
<feature type="chain" id="PRO_5038737543" evidence="3">
    <location>
        <begin position="25"/>
        <end position="1376"/>
    </location>
</feature>
<gene>
    <name evidence="5" type="ORF">IPP15_11640</name>
</gene>
<dbReference type="CDD" id="cd00063">
    <property type="entry name" value="FN3"/>
    <property type="match status" value="2"/>
</dbReference>
<dbReference type="Pfam" id="PF13385">
    <property type="entry name" value="Laminin_G_3"/>
    <property type="match status" value="5"/>
</dbReference>
<comment type="caution">
    <text evidence="5">The sequence shown here is derived from an EMBL/GenBank/DDBJ whole genome shotgun (WGS) entry which is preliminary data.</text>
</comment>
<evidence type="ECO:0000259" key="4">
    <source>
        <dbReference type="PROSITE" id="PS50853"/>
    </source>
</evidence>
<dbReference type="InterPro" id="IPR013320">
    <property type="entry name" value="ConA-like_dom_sf"/>
</dbReference>
<evidence type="ECO:0000313" key="6">
    <source>
        <dbReference type="Proteomes" id="UP000808337"/>
    </source>
</evidence>
<dbReference type="InterPro" id="IPR036116">
    <property type="entry name" value="FN3_sf"/>
</dbReference>
<dbReference type="InterPro" id="IPR026444">
    <property type="entry name" value="Secre_tail"/>
</dbReference>
<dbReference type="GO" id="GO:0005975">
    <property type="term" value="P:carbohydrate metabolic process"/>
    <property type="evidence" value="ECO:0007669"/>
    <property type="project" value="UniProtKB-ARBA"/>
</dbReference>
<feature type="domain" description="Fibronectin type-III" evidence="4">
    <location>
        <begin position="970"/>
        <end position="1059"/>
    </location>
</feature>
<dbReference type="Gene3D" id="2.60.120.200">
    <property type="match status" value="5"/>
</dbReference>
<dbReference type="EMBL" id="JADKGY010000008">
    <property type="protein sequence ID" value="MBK9983055.1"/>
    <property type="molecule type" value="Genomic_DNA"/>
</dbReference>
<dbReference type="PANTHER" id="PTHR42535:SF2">
    <property type="entry name" value="CHROMOSOME UNDETERMINED SCAFFOLD_146, WHOLE GENOME SHOTGUN SEQUENCE"/>
    <property type="match status" value="1"/>
</dbReference>
<protein>
    <submittedName>
        <fullName evidence="5">T9SS type A sorting domain-containing protein</fullName>
    </submittedName>
</protein>
<evidence type="ECO:0000256" key="1">
    <source>
        <dbReference type="ARBA" id="ARBA00022729"/>
    </source>
</evidence>
<name>A0A9D7STK2_9BACT</name>
<evidence type="ECO:0000256" key="3">
    <source>
        <dbReference type="SAM" id="SignalP"/>
    </source>
</evidence>
<feature type="signal peptide" evidence="3">
    <location>
        <begin position="1"/>
        <end position="24"/>
    </location>
</feature>
<evidence type="ECO:0000313" key="5">
    <source>
        <dbReference type="EMBL" id="MBK9983055.1"/>
    </source>
</evidence>
<dbReference type="SUPFAM" id="SSF49265">
    <property type="entry name" value="Fibronectin type III"/>
    <property type="match status" value="1"/>
</dbReference>
<dbReference type="SUPFAM" id="SSF49899">
    <property type="entry name" value="Concanavalin A-like lectins/glucanases"/>
    <property type="match status" value="5"/>
</dbReference>
<dbReference type="InterPro" id="IPR003961">
    <property type="entry name" value="FN3_dom"/>
</dbReference>
<accession>A0A9D7STK2</accession>
<proteinExistence type="predicted"/>
<sequence>MKRIYQVLLPIFLLLAFVVPRSGAQTIVAEYPFSGNANDVSSDHNNATVHSASLTQDRFGRANQAYLFDGVKSHLDANNASQLNSATASVSFWIRADELPAQGEVYLLSFGGWQDRWKISLPAHGKPIWTTHATSCCSDLDAGGGNELVVGSWTHLVMVHDGAKDFIYVNGVLTNSKDSPGDLGTTTHPLGIGYDPIDADYFFNGALDDIIIYSTPLNGTEVANLYAEQSVPPVVTNDLVANYTFTKNFRDESAYGNNASGKNVEFTTDRFGFGNSAVSFNGEDAGVTAPNSSVLNSATTTISFWVKVNSLPVSGEAYLLSFGGWQERCKISLPGHGKMVWTTHATSCCSDLDAGGGNELVPGTWTHAAFVHDGTEDKIFVNGVLVASKASPGDLANTTHPLGIGYDPIDVANYFDGSLDDVQIYNYALTDTEINDLYTTQNSAVIDPDPLVLNIPMAGDLKDVSQFKNDAKSDNAQLTYDRFGYANNAVAINPTDQTSITVDNSKQYNSDWTSVSFWVKLNELPVSGEVYLMSFGGWQERWKISLPSHGKVVWTTYATSCCSDMDAGAGNELVPGAWTHVVTVHGTVQDKIYINGVLVASKDVGGPLHHTKYPLGIGWDPIDKGSFINGDIDEVRIYTTPLTDQQVADLYAEQNATPNFPGDVVADYALNANAKDDSPYHNNGDVSGAIASLDRFGRSNHAMNFNGSAGVTADNSPQLNSGLATVSFWVNVNALPVSGEAYLMSFGGWQERWKISLPGHGKVVWTTHATSCCSDLDAGGGNELIPGIWTHLVMVHDGVKDFIYVNGVLANSKDSPGDLATTVHPLGIGYDPIDVANYFDGSLDDVHIYKTALTGPEVAALYVSESANPVEPDITAPDPPAGLEGTVSFTNVSLTWQPSIDGESGISGYNVYQDGAIVQTVEETYATITDLAPLTAYEFGVSAVDVAGNESAASFLTLTTGLSEAPDTTKPSIPSNLTISAGANSVVFSWDASTDEGGLGGYVVSVDGNYVDSLDANTISIFIGGLDPLTPYTFEVYAYDLSGNNSEIADITASTTAPVVTAEPGLVAHYKFEGDAKDATPYNNHGTIGGNPQFETVTNRPNASGMDLKFDGDADSVLVPNAVQLISDYTTVSFWIRVDGQNLADPEAYIMDFGNYDERWKISLPVHRQIVWTTNSKNTLADHFIHDMDSGAGNDLVIGFWWYVTMVHDGTDDIIYIDGTEVARFAVTGTLNSTARSLGIGNNLENPGKQYFQGALDEIKIYNKALTGDEVSQLYTLGYTKVQDLQSEIRKYVEVIYPNPTKDQLTIKHGFGSHHQDLLVRIFDQLGREVSSKKVGAKEMGNGSISLNVATLQYGVYSLNFVLDGKNVGSLPFVKQ</sequence>
<dbReference type="InterPro" id="IPR013783">
    <property type="entry name" value="Ig-like_fold"/>
</dbReference>
<dbReference type="Proteomes" id="UP000808337">
    <property type="component" value="Unassembled WGS sequence"/>
</dbReference>
<evidence type="ECO:0000256" key="2">
    <source>
        <dbReference type="ARBA" id="ARBA00023157"/>
    </source>
</evidence>
<feature type="domain" description="Fibronectin type-III" evidence="4">
    <location>
        <begin position="876"/>
        <end position="965"/>
    </location>
</feature>
<dbReference type="PROSITE" id="PS50853">
    <property type="entry name" value="FN3"/>
    <property type="match status" value="2"/>
</dbReference>